<gene>
    <name evidence="2" type="ORF">AXK60_11625</name>
</gene>
<name>A0A138A8A8_9ACTN</name>
<protein>
    <submittedName>
        <fullName evidence="2">Uncharacterized protein</fullName>
    </submittedName>
</protein>
<proteinExistence type="predicted"/>
<accession>A0A138A8A8</accession>
<dbReference type="Proteomes" id="UP000070258">
    <property type="component" value="Unassembled WGS sequence"/>
</dbReference>
<reference evidence="3" key="1">
    <citation type="submission" date="2016-02" db="EMBL/GenBank/DDBJ databases">
        <authorList>
            <person name="Wen L."/>
            <person name="He K."/>
            <person name="Yang H."/>
        </authorList>
    </citation>
    <scope>NUCLEOTIDE SEQUENCE [LARGE SCALE GENOMIC DNA]</scope>
    <source>
        <strain evidence="3">JCM 15929</strain>
    </source>
</reference>
<evidence type="ECO:0000256" key="1">
    <source>
        <dbReference type="SAM" id="SignalP"/>
    </source>
</evidence>
<feature type="chain" id="PRO_5007483107" evidence="1">
    <location>
        <begin position="30"/>
        <end position="149"/>
    </location>
</feature>
<evidence type="ECO:0000313" key="2">
    <source>
        <dbReference type="EMBL" id="KXP06709.1"/>
    </source>
</evidence>
<comment type="caution">
    <text evidence="2">The sequence shown here is derived from an EMBL/GenBank/DDBJ whole genome shotgun (WGS) entry which is preliminary data.</text>
</comment>
<evidence type="ECO:0000313" key="3">
    <source>
        <dbReference type="Proteomes" id="UP000070258"/>
    </source>
</evidence>
<dbReference type="STRING" id="239498.AXK60_11625"/>
<dbReference type="EMBL" id="LSRF01000056">
    <property type="protein sequence ID" value="KXP06709.1"/>
    <property type="molecule type" value="Genomic_DNA"/>
</dbReference>
<keyword evidence="1" id="KW-0732">Signal</keyword>
<dbReference type="RefSeq" id="WP_068572561.1">
    <property type="nucleotide sequence ID" value="NZ_LSRF01000056.1"/>
</dbReference>
<organism evidence="2 3">
    <name type="scientific">Tsukamurella pseudospumae</name>
    <dbReference type="NCBI Taxonomy" id="239498"/>
    <lineage>
        <taxon>Bacteria</taxon>
        <taxon>Bacillati</taxon>
        <taxon>Actinomycetota</taxon>
        <taxon>Actinomycetes</taxon>
        <taxon>Mycobacteriales</taxon>
        <taxon>Tsukamurellaceae</taxon>
        <taxon>Tsukamurella</taxon>
    </lineage>
</organism>
<sequence>MTTNQTRSAIAAACLTPAILLAGSGVSSALPGPITTELKSTLRYTLTAKGFPASIINISYIGDDGRVVDENKVFVGAGYSWTRTARAPIGTYPTLKVSVESAGLAGIALSCTATSTPILNLANTPKPIVRSGTIEFAGGFSQAVAKTCG</sequence>
<feature type="signal peptide" evidence="1">
    <location>
        <begin position="1"/>
        <end position="29"/>
    </location>
</feature>
<dbReference type="AlphaFoldDB" id="A0A138A8A8"/>